<dbReference type="Pfam" id="PF26327">
    <property type="entry name" value="LpqS"/>
    <property type="match status" value="1"/>
</dbReference>
<gene>
    <name evidence="2" type="ORF">AWC27_10560</name>
</gene>
<accession>A0A1X2DSY0</accession>
<keyword evidence="3" id="KW-1185">Reference proteome</keyword>
<dbReference type="EMBL" id="LQPW01000158">
    <property type="protein sequence ID" value="ORW91154.1"/>
    <property type="molecule type" value="Genomic_DNA"/>
</dbReference>
<keyword evidence="1" id="KW-1133">Transmembrane helix</keyword>
<name>A0A1X2DSY0_MYCSZ</name>
<reference evidence="2 3" key="1">
    <citation type="submission" date="2016-01" db="EMBL/GenBank/DDBJ databases">
        <title>The new phylogeny of the genus Mycobacterium.</title>
        <authorList>
            <person name="Tarcisio F."/>
            <person name="Conor M."/>
            <person name="Antonella G."/>
            <person name="Elisabetta G."/>
            <person name="Giulia F.S."/>
            <person name="Sara T."/>
            <person name="Anna F."/>
            <person name="Clotilde B."/>
            <person name="Roberto B."/>
            <person name="Veronica D.S."/>
            <person name="Fabio R."/>
            <person name="Monica P."/>
            <person name="Olivier J."/>
            <person name="Enrico T."/>
            <person name="Nicola S."/>
        </authorList>
    </citation>
    <scope>NUCLEOTIDE SEQUENCE [LARGE SCALE GENOMIC DNA]</scope>
    <source>
        <strain evidence="2 3">DSM 44166</strain>
    </source>
</reference>
<comment type="caution">
    <text evidence="2">The sequence shown here is derived from an EMBL/GenBank/DDBJ whole genome shotgun (WGS) entry which is preliminary data.</text>
</comment>
<evidence type="ECO:0000313" key="2">
    <source>
        <dbReference type="EMBL" id="ORW91154.1"/>
    </source>
</evidence>
<dbReference type="InterPro" id="IPR058714">
    <property type="entry name" value="LpqS"/>
</dbReference>
<sequence>MLHSESHTSHPAHALLSTLGGEFAVNADHPHVFDGSSTHCHNVFATAVLPRPATTLVALGTVAAVVAITAVLASLVISAGRGPPQGRFSALSGQDLLTRFCLARR</sequence>
<evidence type="ECO:0000313" key="3">
    <source>
        <dbReference type="Proteomes" id="UP000193317"/>
    </source>
</evidence>
<protein>
    <recommendedName>
        <fullName evidence="4">Lipoprotein LpqS</fullName>
    </recommendedName>
</protein>
<evidence type="ECO:0000256" key="1">
    <source>
        <dbReference type="SAM" id="Phobius"/>
    </source>
</evidence>
<dbReference type="AlphaFoldDB" id="A0A1X2DSY0"/>
<organism evidence="2 3">
    <name type="scientific">Mycobacterium szulgai</name>
    <dbReference type="NCBI Taxonomy" id="1787"/>
    <lineage>
        <taxon>Bacteria</taxon>
        <taxon>Bacillati</taxon>
        <taxon>Actinomycetota</taxon>
        <taxon>Actinomycetes</taxon>
        <taxon>Mycobacteriales</taxon>
        <taxon>Mycobacteriaceae</taxon>
        <taxon>Mycobacterium</taxon>
    </lineage>
</organism>
<evidence type="ECO:0008006" key="4">
    <source>
        <dbReference type="Google" id="ProtNLM"/>
    </source>
</evidence>
<feature type="transmembrane region" description="Helical" evidence="1">
    <location>
        <begin position="56"/>
        <end position="77"/>
    </location>
</feature>
<proteinExistence type="predicted"/>
<keyword evidence="1" id="KW-0472">Membrane</keyword>
<dbReference type="Proteomes" id="UP000193317">
    <property type="component" value="Unassembled WGS sequence"/>
</dbReference>
<keyword evidence="1" id="KW-0812">Transmembrane</keyword>